<evidence type="ECO:0008006" key="4">
    <source>
        <dbReference type="Google" id="ProtNLM"/>
    </source>
</evidence>
<keyword evidence="1" id="KW-0812">Transmembrane</keyword>
<proteinExistence type="predicted"/>
<dbReference type="STRING" id="1144548.SAMN05443287_101789"/>
<evidence type="ECO:0000313" key="3">
    <source>
        <dbReference type="Proteomes" id="UP000198707"/>
    </source>
</evidence>
<organism evidence="2 3">
    <name type="scientific">Micromonospora phaseoli</name>
    <dbReference type="NCBI Taxonomy" id="1144548"/>
    <lineage>
        <taxon>Bacteria</taxon>
        <taxon>Bacillati</taxon>
        <taxon>Actinomycetota</taxon>
        <taxon>Actinomycetes</taxon>
        <taxon>Micromonosporales</taxon>
        <taxon>Micromonosporaceae</taxon>
        <taxon>Micromonospora</taxon>
    </lineage>
</organism>
<dbReference type="Proteomes" id="UP000198707">
    <property type="component" value="Unassembled WGS sequence"/>
</dbReference>
<keyword evidence="1" id="KW-0472">Membrane</keyword>
<dbReference type="EMBL" id="FNYV01000001">
    <property type="protein sequence ID" value="SEI69431.1"/>
    <property type="molecule type" value="Genomic_DNA"/>
</dbReference>
<evidence type="ECO:0000256" key="1">
    <source>
        <dbReference type="SAM" id="Phobius"/>
    </source>
</evidence>
<name>A0A1H6SNQ6_9ACTN</name>
<gene>
    <name evidence="2" type="ORF">SAMN05443287_101789</name>
</gene>
<reference evidence="3" key="1">
    <citation type="submission" date="2016-10" db="EMBL/GenBank/DDBJ databases">
        <authorList>
            <person name="Varghese N."/>
            <person name="Submissions S."/>
        </authorList>
    </citation>
    <scope>NUCLEOTIDE SEQUENCE [LARGE SCALE GENOMIC DNA]</scope>
    <source>
        <strain evidence="3">CGMCC 4.7038</strain>
    </source>
</reference>
<dbReference type="RefSeq" id="WP_092374826.1">
    <property type="nucleotide sequence ID" value="NZ_BOPI01000071.1"/>
</dbReference>
<dbReference type="AlphaFoldDB" id="A0A1H6SNQ6"/>
<keyword evidence="3" id="KW-1185">Reference proteome</keyword>
<feature type="transmembrane region" description="Helical" evidence="1">
    <location>
        <begin position="66"/>
        <end position="89"/>
    </location>
</feature>
<accession>A0A1H6SNQ6</accession>
<dbReference type="OrthoDB" id="3294836at2"/>
<sequence>MSSVDNRQDVPEKVASLAAERGLGTLIDKRSSGNPIRSALTIVAVGAVAILVSVALFAFAASWRPLVWVAIPPLALGICAVGWFVVVLVRGFEAGYLYPGGMVYVRNGNARATTWAEVTEVEVQVFGAGTLFAGKTAAYLVKPTGQAPMRVNSTDVGLKDGEQDQVGALILRLASEAGRPITQKLVGRK</sequence>
<protein>
    <recommendedName>
        <fullName evidence="4">PH domain-containing protein</fullName>
    </recommendedName>
</protein>
<keyword evidence="1" id="KW-1133">Transmembrane helix</keyword>
<feature type="transmembrane region" description="Helical" evidence="1">
    <location>
        <begin position="39"/>
        <end position="60"/>
    </location>
</feature>
<evidence type="ECO:0000313" key="2">
    <source>
        <dbReference type="EMBL" id="SEI69431.1"/>
    </source>
</evidence>